<evidence type="ECO:0008006" key="6">
    <source>
        <dbReference type="Google" id="ProtNLM"/>
    </source>
</evidence>
<feature type="region of interest" description="Disordered" evidence="1">
    <location>
        <begin position="32"/>
        <end position="69"/>
    </location>
</feature>
<dbReference type="AlphaFoldDB" id="A0A7W3IGT8"/>
<proteinExistence type="predicted"/>
<gene>
    <name evidence="4" type="ORF">H4O11_04840</name>
</gene>
<keyword evidence="3" id="KW-0732">Signal</keyword>
<feature type="transmembrane region" description="Helical" evidence="2">
    <location>
        <begin position="71"/>
        <end position="92"/>
    </location>
</feature>
<keyword evidence="2" id="KW-0472">Membrane</keyword>
<dbReference type="Proteomes" id="UP000547058">
    <property type="component" value="Unassembled WGS sequence"/>
</dbReference>
<dbReference type="RefSeq" id="WP_182338209.1">
    <property type="nucleotide sequence ID" value="NZ_JACGXS010000001.1"/>
</dbReference>
<reference evidence="4 5" key="1">
    <citation type="submission" date="2020-08" db="EMBL/GenBank/DDBJ databases">
        <title>Stenotrophomonas tumulicola JCM 30961.</title>
        <authorList>
            <person name="Deng Y."/>
        </authorList>
    </citation>
    <scope>NUCLEOTIDE SEQUENCE [LARGE SCALE GENOMIC DNA]</scope>
    <source>
        <strain evidence="4 5">JCM 30961</strain>
    </source>
</reference>
<dbReference type="EMBL" id="JACGXS010000001">
    <property type="protein sequence ID" value="MBA8681127.1"/>
    <property type="molecule type" value="Genomic_DNA"/>
</dbReference>
<accession>A0A7W3IGT8</accession>
<comment type="caution">
    <text evidence="4">The sequence shown here is derived from an EMBL/GenBank/DDBJ whole genome shotgun (WGS) entry which is preliminary data.</text>
</comment>
<sequence length="130" mass="15007">MFLKAGRTVLLLGAVSQLLILMPYAGVAHAQQNHHHRADWERDRDYRPHEDRYQRERERERERKRKDEAKATGIAVGVVGTAVLAGVIAAAAKREKEKRARADYCINRYGNYDRANDTYRAADGYTYRCQ</sequence>
<evidence type="ECO:0000256" key="3">
    <source>
        <dbReference type="SAM" id="SignalP"/>
    </source>
</evidence>
<organism evidence="4 5">
    <name type="scientific">Stenotrophomonas tumulicola</name>
    <dbReference type="NCBI Taxonomy" id="1685415"/>
    <lineage>
        <taxon>Bacteria</taxon>
        <taxon>Pseudomonadati</taxon>
        <taxon>Pseudomonadota</taxon>
        <taxon>Gammaproteobacteria</taxon>
        <taxon>Lysobacterales</taxon>
        <taxon>Lysobacteraceae</taxon>
        <taxon>Stenotrophomonas</taxon>
    </lineage>
</organism>
<evidence type="ECO:0000313" key="5">
    <source>
        <dbReference type="Proteomes" id="UP000547058"/>
    </source>
</evidence>
<keyword evidence="5" id="KW-1185">Reference proteome</keyword>
<feature type="signal peptide" evidence="3">
    <location>
        <begin position="1"/>
        <end position="30"/>
    </location>
</feature>
<name>A0A7W3IGT8_9GAMM</name>
<evidence type="ECO:0000313" key="4">
    <source>
        <dbReference type="EMBL" id="MBA8681127.1"/>
    </source>
</evidence>
<protein>
    <recommendedName>
        <fullName evidence="6">Lectin-like protein BA14k</fullName>
    </recommendedName>
</protein>
<evidence type="ECO:0000256" key="2">
    <source>
        <dbReference type="SAM" id="Phobius"/>
    </source>
</evidence>
<feature type="compositionally biased region" description="Basic and acidic residues" evidence="1">
    <location>
        <begin position="38"/>
        <end position="69"/>
    </location>
</feature>
<keyword evidence="2" id="KW-0812">Transmembrane</keyword>
<feature type="chain" id="PRO_5031483495" description="Lectin-like protein BA14k" evidence="3">
    <location>
        <begin position="31"/>
        <end position="130"/>
    </location>
</feature>
<evidence type="ECO:0000256" key="1">
    <source>
        <dbReference type="SAM" id="MobiDB-lite"/>
    </source>
</evidence>
<keyword evidence="2" id="KW-1133">Transmembrane helix</keyword>